<dbReference type="InterPro" id="IPR027417">
    <property type="entry name" value="P-loop_NTPase"/>
</dbReference>
<dbReference type="GO" id="GO:0005737">
    <property type="term" value="C:cytoplasm"/>
    <property type="evidence" value="ECO:0007669"/>
    <property type="project" value="TreeGrafter"/>
</dbReference>
<dbReference type="AlphaFoldDB" id="A0A1I0Q8E8"/>
<dbReference type="PANTHER" id="PTHR16305:SF28">
    <property type="entry name" value="GUANYLATE CYCLASE DOMAIN-CONTAINING PROTEIN"/>
    <property type="match status" value="1"/>
</dbReference>
<dbReference type="Gene3D" id="3.30.70.1230">
    <property type="entry name" value="Nucleotide cyclase"/>
    <property type="match status" value="1"/>
</dbReference>
<dbReference type="GO" id="GO:0005524">
    <property type="term" value="F:ATP binding"/>
    <property type="evidence" value="ECO:0007669"/>
    <property type="project" value="UniProtKB-KW"/>
</dbReference>
<dbReference type="GO" id="GO:0009190">
    <property type="term" value="P:cyclic nucleotide biosynthetic process"/>
    <property type="evidence" value="ECO:0007669"/>
    <property type="project" value="InterPro"/>
</dbReference>
<name>A0A1I0Q8E8_9RHOB</name>
<dbReference type="STRING" id="1173584.SAMN05444851_2333"/>
<dbReference type="SUPFAM" id="SSF52540">
    <property type="entry name" value="P-loop containing nucleoside triphosphate hydrolases"/>
    <property type="match status" value="1"/>
</dbReference>
<dbReference type="InterPro" id="IPR041664">
    <property type="entry name" value="AAA_16"/>
</dbReference>
<dbReference type="Gene3D" id="1.25.40.10">
    <property type="entry name" value="Tetratricopeptide repeat domain"/>
    <property type="match status" value="1"/>
</dbReference>
<dbReference type="Gene3D" id="3.40.50.300">
    <property type="entry name" value="P-loop containing nucleotide triphosphate hydrolases"/>
    <property type="match status" value="1"/>
</dbReference>
<dbReference type="Proteomes" id="UP000199650">
    <property type="component" value="Unassembled WGS sequence"/>
</dbReference>
<dbReference type="SUPFAM" id="SSF55073">
    <property type="entry name" value="Nucleotide cyclase"/>
    <property type="match status" value="1"/>
</dbReference>
<dbReference type="GO" id="GO:0035556">
    <property type="term" value="P:intracellular signal transduction"/>
    <property type="evidence" value="ECO:0007669"/>
    <property type="project" value="InterPro"/>
</dbReference>
<organism evidence="4 5">
    <name type="scientific">Aliiroseovarius sediminilitoris</name>
    <dbReference type="NCBI Taxonomy" id="1173584"/>
    <lineage>
        <taxon>Bacteria</taxon>
        <taxon>Pseudomonadati</taxon>
        <taxon>Pseudomonadota</taxon>
        <taxon>Alphaproteobacteria</taxon>
        <taxon>Rhodobacterales</taxon>
        <taxon>Paracoccaceae</taxon>
        <taxon>Aliiroseovarius</taxon>
    </lineage>
</organism>
<keyword evidence="1" id="KW-0547">Nucleotide-binding</keyword>
<evidence type="ECO:0000313" key="5">
    <source>
        <dbReference type="Proteomes" id="UP000199650"/>
    </source>
</evidence>
<protein>
    <submittedName>
        <fullName evidence="4">Adenylate/guanylate cyclase</fullName>
    </submittedName>
</protein>
<gene>
    <name evidence="4" type="ORF">SAMN05444851_2333</name>
</gene>
<keyword evidence="5" id="KW-1185">Reference proteome</keyword>
<evidence type="ECO:0000256" key="1">
    <source>
        <dbReference type="ARBA" id="ARBA00022741"/>
    </source>
</evidence>
<dbReference type="InterPro" id="IPR011990">
    <property type="entry name" value="TPR-like_helical_dom_sf"/>
</dbReference>
<feature type="domain" description="Guanylate cyclase" evidence="3">
    <location>
        <begin position="40"/>
        <end position="163"/>
    </location>
</feature>
<dbReference type="CDD" id="cd07302">
    <property type="entry name" value="CHD"/>
    <property type="match status" value="1"/>
</dbReference>
<proteinExistence type="predicted"/>
<evidence type="ECO:0000313" key="4">
    <source>
        <dbReference type="EMBL" id="SEW23295.1"/>
    </source>
</evidence>
<evidence type="ECO:0000259" key="3">
    <source>
        <dbReference type="PROSITE" id="PS50125"/>
    </source>
</evidence>
<evidence type="ECO:0000256" key="2">
    <source>
        <dbReference type="ARBA" id="ARBA00022840"/>
    </source>
</evidence>
<dbReference type="Pfam" id="PF13191">
    <property type="entry name" value="AAA_16"/>
    <property type="match status" value="1"/>
</dbReference>
<dbReference type="EMBL" id="FOJB01000001">
    <property type="protein sequence ID" value="SEW23295.1"/>
    <property type="molecule type" value="Genomic_DNA"/>
</dbReference>
<dbReference type="OrthoDB" id="341967at2"/>
<dbReference type="GO" id="GO:0004016">
    <property type="term" value="F:adenylate cyclase activity"/>
    <property type="evidence" value="ECO:0007669"/>
    <property type="project" value="UniProtKB-ARBA"/>
</dbReference>
<reference evidence="4 5" key="1">
    <citation type="submission" date="2016-10" db="EMBL/GenBank/DDBJ databases">
        <authorList>
            <person name="de Groot N.N."/>
        </authorList>
    </citation>
    <scope>NUCLEOTIDE SEQUENCE [LARGE SCALE GENOMIC DNA]</scope>
    <source>
        <strain evidence="4 5">DSM 29439</strain>
    </source>
</reference>
<accession>A0A1I0Q8E8</accession>
<dbReference type="InterPro" id="IPR029787">
    <property type="entry name" value="Nucleotide_cyclase"/>
</dbReference>
<dbReference type="PANTHER" id="PTHR16305">
    <property type="entry name" value="TESTICULAR SOLUBLE ADENYLYL CYCLASE"/>
    <property type="match status" value="1"/>
</dbReference>
<dbReference type="PROSITE" id="PS50125">
    <property type="entry name" value="GUANYLATE_CYCLASE_2"/>
    <property type="match status" value="1"/>
</dbReference>
<dbReference type="Pfam" id="PF00211">
    <property type="entry name" value="Guanylate_cyc"/>
    <property type="match status" value="1"/>
</dbReference>
<sequence>MQVINCLACSEPLAQGAKFCGNCGAEAVLDAQNPELRVLTIQFVDLVGSTAYANSTELEAYDDTIAAFHELVSNVVLTYRGTVLQRYGDGVLSCFGLGHDGEDSALSAIAAGLSIAKNAPETLNGQNVRVGIDSGQVMCRVGQTGTLFPQLAGLHVNRAARLQEQAPTGGVVISGETQSFLSRLAELDITSHKPLALKGIDVPVDVIGVSGFTFLEQSDTGRKLLERESELSTLLGETATTFALIGPAGIGKSAVLSELIRRADPSPVICLDARANLSQTALFPVIEAVRSEFSLTDASPSTALQAGLSDIGVALNDQDLNLMATVLGLRDATPVPLPPEQQKSRRIELTTEALRKIAVRKMAALAFDDFHWADEESATVLRNLIDDPGFTNRLIITSRRTDQINTLIDETGIQTVVLQPLSDEAAKDALAAYPALTEDMRHSIISGAEGNPLFLLALAERARQLGNQAGDLPLPQSIEATFQAIINGLGPLKDVVQCLSVLGRVVDPAHARLLLPDRSNIEDELRVLTINGILHKRRDGLTFDHILLRDAAYEMLPGKRRRALHLQFADQLRLHDPDLVAKLPEILADHVLAAKAHDQIPSACIAAGVRMLMAANFDPAIKYLDSAQVDMEKQAKGNTVTREEYLPVLSLLASALVQRLGFSHPTVLDSYKKLESAVSYAEGTDRQRMITLYGLFAHRIISGEVRASRELVDQMEKLAANGSDELAVLWLVNKTAQELYSGDFEAAENSSNALKRLYRTEDHGILFVEIGADPLASVLSADAHILIRKGDKDGAVGAIEAAKSHLNAIGATTQLPWIHIFGAQAFFEGGHLPLALTEIQTGIDIADEQNAGFWSLIGRLWQSLLRVYDGDLDTAPTFEGYISHASAIGAQLNLPFYNAVLAKVKAARGDMDDARDLIRQAVEMIEARGEREWASRFEAIRADIEKDETVGASGSDNPELT</sequence>
<keyword evidence="2" id="KW-0067">ATP-binding</keyword>
<dbReference type="InterPro" id="IPR001054">
    <property type="entry name" value="A/G_cyclase"/>
</dbReference>